<feature type="transmembrane region" description="Helical" evidence="2">
    <location>
        <begin position="41"/>
        <end position="57"/>
    </location>
</feature>
<comment type="caution">
    <text evidence="3">The sequence shown here is derived from an EMBL/GenBank/DDBJ whole genome shotgun (WGS) entry which is preliminary data.</text>
</comment>
<feature type="compositionally biased region" description="Basic residues" evidence="1">
    <location>
        <begin position="169"/>
        <end position="178"/>
    </location>
</feature>
<evidence type="ECO:0000256" key="1">
    <source>
        <dbReference type="SAM" id="MobiDB-lite"/>
    </source>
</evidence>
<evidence type="ECO:0000313" key="3">
    <source>
        <dbReference type="EMBL" id="KAL3120981.1"/>
    </source>
</evidence>
<feature type="compositionally biased region" description="Polar residues" evidence="1">
    <location>
        <begin position="179"/>
        <end position="203"/>
    </location>
</feature>
<evidence type="ECO:0000313" key="4">
    <source>
        <dbReference type="Proteomes" id="UP001620626"/>
    </source>
</evidence>
<dbReference type="EMBL" id="JBICBT010000202">
    <property type="protein sequence ID" value="KAL3120981.1"/>
    <property type="molecule type" value="Genomic_DNA"/>
</dbReference>
<evidence type="ECO:0000256" key="2">
    <source>
        <dbReference type="SAM" id="Phobius"/>
    </source>
</evidence>
<protein>
    <submittedName>
        <fullName evidence="3">Uncharacterized protein</fullName>
    </submittedName>
</protein>
<name>A0ABD2M0I3_9BILA</name>
<reference evidence="3 4" key="1">
    <citation type="submission" date="2024-10" db="EMBL/GenBank/DDBJ databases">
        <authorList>
            <person name="Kim D."/>
        </authorList>
    </citation>
    <scope>NUCLEOTIDE SEQUENCE [LARGE SCALE GENOMIC DNA]</scope>
    <source>
        <strain evidence="3">BH-2024</strain>
    </source>
</reference>
<proteinExistence type="predicted"/>
<sequence length="210" mass="22450">MGRNGRAKARGADGTDWRRHAERTGRTGECDGTAPRTQPRVLCLAIAFVAFLLAPALRSAAREFGRHLAGTLSAKREGSTGPASSTAIVVDGTASLQIMDRHKSVKKSSSPSSIVTCKYGSGQQIVAAADAHVADVDEYALELIEEAAKADGTARKHNAITFGMGQKRTARHAARHKNITPQLLPQHQKTQITHSIDRSSSIHSPPFVLL</sequence>
<feature type="compositionally biased region" description="Basic and acidic residues" evidence="1">
    <location>
        <begin position="10"/>
        <end position="29"/>
    </location>
</feature>
<dbReference type="AlphaFoldDB" id="A0ABD2M0I3"/>
<feature type="region of interest" description="Disordered" evidence="1">
    <location>
        <begin position="169"/>
        <end position="210"/>
    </location>
</feature>
<accession>A0ABD2M0I3</accession>
<keyword evidence="2" id="KW-0472">Membrane</keyword>
<keyword evidence="4" id="KW-1185">Reference proteome</keyword>
<organism evidence="3 4">
    <name type="scientific">Heterodera trifolii</name>
    <dbReference type="NCBI Taxonomy" id="157864"/>
    <lineage>
        <taxon>Eukaryota</taxon>
        <taxon>Metazoa</taxon>
        <taxon>Ecdysozoa</taxon>
        <taxon>Nematoda</taxon>
        <taxon>Chromadorea</taxon>
        <taxon>Rhabditida</taxon>
        <taxon>Tylenchina</taxon>
        <taxon>Tylenchomorpha</taxon>
        <taxon>Tylenchoidea</taxon>
        <taxon>Heteroderidae</taxon>
        <taxon>Heteroderinae</taxon>
        <taxon>Heterodera</taxon>
    </lineage>
</organism>
<dbReference type="Proteomes" id="UP001620626">
    <property type="component" value="Unassembled WGS sequence"/>
</dbReference>
<gene>
    <name evidence="3" type="ORF">niasHT_002609</name>
</gene>
<feature type="region of interest" description="Disordered" evidence="1">
    <location>
        <begin position="1"/>
        <end position="34"/>
    </location>
</feature>
<keyword evidence="2" id="KW-1133">Transmembrane helix</keyword>
<keyword evidence="2" id="KW-0812">Transmembrane</keyword>